<feature type="transmembrane region" description="Helical" evidence="7">
    <location>
        <begin position="453"/>
        <end position="471"/>
    </location>
</feature>
<feature type="transmembrane region" description="Helical" evidence="7">
    <location>
        <begin position="771"/>
        <end position="797"/>
    </location>
</feature>
<dbReference type="InterPro" id="IPR003838">
    <property type="entry name" value="ABC3_permease_C"/>
</dbReference>
<name>A0A345NMC4_9MICO</name>
<evidence type="ECO:0000256" key="3">
    <source>
        <dbReference type="ARBA" id="ARBA00022692"/>
    </source>
</evidence>
<evidence type="ECO:0000256" key="4">
    <source>
        <dbReference type="ARBA" id="ARBA00022989"/>
    </source>
</evidence>
<feature type="domain" description="ABC3 transporter permease C-terminal" evidence="8">
    <location>
        <begin position="722"/>
        <end position="838"/>
    </location>
</feature>
<dbReference type="EMBL" id="CP031229">
    <property type="protein sequence ID" value="AXH96182.1"/>
    <property type="molecule type" value="Genomic_DNA"/>
</dbReference>
<evidence type="ECO:0000256" key="5">
    <source>
        <dbReference type="ARBA" id="ARBA00023136"/>
    </source>
</evidence>
<keyword evidence="2" id="KW-1003">Cell membrane</keyword>
<keyword evidence="10" id="KW-1185">Reference proteome</keyword>
<evidence type="ECO:0000313" key="10">
    <source>
        <dbReference type="Proteomes" id="UP000253790"/>
    </source>
</evidence>
<dbReference type="GO" id="GO:0005886">
    <property type="term" value="C:plasma membrane"/>
    <property type="evidence" value="ECO:0007669"/>
    <property type="project" value="UniProtKB-SubCell"/>
</dbReference>
<dbReference type="GO" id="GO:0022857">
    <property type="term" value="F:transmembrane transporter activity"/>
    <property type="evidence" value="ECO:0007669"/>
    <property type="project" value="TreeGrafter"/>
</dbReference>
<dbReference type="AlphaFoldDB" id="A0A345NMC4"/>
<feature type="transmembrane region" description="Helical" evidence="7">
    <location>
        <begin position="491"/>
        <end position="511"/>
    </location>
</feature>
<feature type="transmembrane region" description="Helical" evidence="7">
    <location>
        <begin position="716"/>
        <end position="740"/>
    </location>
</feature>
<reference evidence="9 10" key="1">
    <citation type="submission" date="2018-07" db="EMBL/GenBank/DDBJ databases">
        <title>Complete genome sequencing of Ornithinimicrobium sp. AMA3305.</title>
        <authorList>
            <person name="Bae J.-W."/>
        </authorList>
    </citation>
    <scope>NUCLEOTIDE SEQUENCE [LARGE SCALE GENOMIC DNA]</scope>
    <source>
        <strain evidence="9 10">AMA3305</strain>
    </source>
</reference>
<feature type="transmembrane region" description="Helical" evidence="7">
    <location>
        <begin position="809"/>
        <end position="829"/>
    </location>
</feature>
<dbReference type="PANTHER" id="PTHR30572:SF4">
    <property type="entry name" value="ABC TRANSPORTER PERMEASE YTRF"/>
    <property type="match status" value="1"/>
</dbReference>
<dbReference type="RefSeq" id="WP_114927947.1">
    <property type="nucleotide sequence ID" value="NZ_CP031229.1"/>
</dbReference>
<gene>
    <name evidence="9" type="ORF">DV701_08595</name>
</gene>
<feature type="transmembrane region" description="Helical" evidence="7">
    <location>
        <begin position="414"/>
        <end position="441"/>
    </location>
</feature>
<evidence type="ECO:0000313" key="9">
    <source>
        <dbReference type="EMBL" id="AXH96182.1"/>
    </source>
</evidence>
<dbReference type="KEGG" id="orn:DV701_08595"/>
<accession>A0A345NMC4</accession>
<dbReference type="PANTHER" id="PTHR30572">
    <property type="entry name" value="MEMBRANE COMPONENT OF TRANSPORTER-RELATED"/>
    <property type="match status" value="1"/>
</dbReference>
<comment type="similarity">
    <text evidence="6">Belongs to the ABC-4 integral membrane protein family.</text>
</comment>
<dbReference type="InterPro" id="IPR050250">
    <property type="entry name" value="Macrolide_Exporter_MacB"/>
</dbReference>
<feature type="transmembrane region" description="Helical" evidence="7">
    <location>
        <begin position="308"/>
        <end position="334"/>
    </location>
</feature>
<evidence type="ECO:0000256" key="7">
    <source>
        <dbReference type="SAM" id="Phobius"/>
    </source>
</evidence>
<evidence type="ECO:0000256" key="2">
    <source>
        <dbReference type="ARBA" id="ARBA00022475"/>
    </source>
</evidence>
<evidence type="ECO:0000256" key="6">
    <source>
        <dbReference type="ARBA" id="ARBA00038076"/>
    </source>
</evidence>
<keyword evidence="4 7" id="KW-1133">Transmembrane helix</keyword>
<keyword evidence="3 7" id="KW-0812">Transmembrane</keyword>
<feature type="domain" description="ABC3 transporter permease C-terminal" evidence="8">
    <location>
        <begin position="267"/>
        <end position="388"/>
    </location>
</feature>
<comment type="subcellular location">
    <subcellularLocation>
        <location evidence="1">Cell membrane</location>
        <topology evidence="1">Multi-pass membrane protein</topology>
    </subcellularLocation>
</comment>
<dbReference type="OrthoDB" id="9780560at2"/>
<keyword evidence="5 7" id="KW-0472">Membrane</keyword>
<sequence>MWHLTLRNVLAHRGRFALTLLAVVLAVTFVAGSLMLTGTSEKLLDEQFRTATAGVDITVRDAAAFDSAMGVEVDRDPLPGDVTDRLLDVPGVAAALPAVDGQGLLVVDGRPVVPSGASVLASWSPAPFGAFELREGRAPGAAGEVAVDLATARTAGISIGDTVDVATDSRTSLRVVGLVGFADADGMTGATVALVTLGQAQRMLGLGDGLSEVLLTTSGPQSVDEVVDAVRSALGEEYAVASSRDTAAASAEAAQEQLGPLGMVLTVMSAAALLVGSLLIANTFAIVTSQRRREIALIRAAGATTGQVTRAVLAEALIVGAVGSVIGTGLGVVAADGLRELVGVFGTNLPEGRAVVSASTITLSVLLGLLVTVLSAVAAARGAARITPVEALRASAEIQPAARGRRRLRFAARLAPLVAGLAGVSAVVAGAPVLLLVPAALLTVAGTALQGRAVTPVLARFVGAPLARTGVPGHLARESAARAPRRTTSTAMALALSLALIAFMTVVATSLRDGLSGTYRETVTADLVVESARGEMLGGLSPQVAEELAALPEVAHLSRVRYGHWLDDGTTSALSAVDPATLPLVAELDLVEGSLQALEDGGVVIAQSVAAERDLSVGDEVTMTFSYTGDQRLPVVGILDSLDAQALSTSWFVSLDTYARNFTEDVDASVLVRLVDGADVGRATAQVEAALEDHPTADVRNQAAAAAARGATVEQVLGLVTVLLVLTVIIALLGITNTLALSVSERTREIGLLRAVGADRRQVGGMIRAEAVLVAALAGVLGLGLGVGLAAVTVSALGRVAPLAISLPVGRLALVAMLAVAAGLVAGLLPARRAARMDVLQAIATQ</sequence>
<evidence type="ECO:0000259" key="8">
    <source>
        <dbReference type="Pfam" id="PF02687"/>
    </source>
</evidence>
<proteinExistence type="inferred from homology"/>
<feature type="transmembrane region" description="Helical" evidence="7">
    <location>
        <begin position="354"/>
        <end position="377"/>
    </location>
</feature>
<dbReference type="Pfam" id="PF02687">
    <property type="entry name" value="FtsX"/>
    <property type="match status" value="2"/>
</dbReference>
<organism evidence="9 10">
    <name type="scientific">Ornithinimicrobium avium</name>
    <dbReference type="NCBI Taxonomy" id="2283195"/>
    <lineage>
        <taxon>Bacteria</taxon>
        <taxon>Bacillati</taxon>
        <taxon>Actinomycetota</taxon>
        <taxon>Actinomycetes</taxon>
        <taxon>Micrococcales</taxon>
        <taxon>Ornithinimicrobiaceae</taxon>
        <taxon>Ornithinimicrobium</taxon>
    </lineage>
</organism>
<feature type="transmembrane region" description="Helical" evidence="7">
    <location>
        <begin position="261"/>
        <end position="287"/>
    </location>
</feature>
<dbReference type="Proteomes" id="UP000253790">
    <property type="component" value="Chromosome"/>
</dbReference>
<protein>
    <recommendedName>
        <fullName evidence="8">ABC3 transporter permease C-terminal domain-containing protein</fullName>
    </recommendedName>
</protein>
<evidence type="ECO:0000256" key="1">
    <source>
        <dbReference type="ARBA" id="ARBA00004651"/>
    </source>
</evidence>